<dbReference type="Gene3D" id="3.40.50.720">
    <property type="entry name" value="NAD(P)-binding Rossmann-like Domain"/>
    <property type="match status" value="1"/>
</dbReference>
<dbReference type="InterPro" id="IPR002347">
    <property type="entry name" value="SDR_fam"/>
</dbReference>
<evidence type="ECO:0000313" key="4">
    <source>
        <dbReference type="Proteomes" id="UP001500121"/>
    </source>
</evidence>
<evidence type="ECO:0000256" key="1">
    <source>
        <dbReference type="ARBA" id="ARBA00006484"/>
    </source>
</evidence>
<name>A0ABP8ZBT4_9MICO</name>
<accession>A0ABP8ZBT4</accession>
<gene>
    <name evidence="3" type="ORF">GCM10025783_25990</name>
</gene>
<dbReference type="RefSeq" id="WP_345481693.1">
    <property type="nucleotide sequence ID" value="NZ_BAABLP010000005.1"/>
</dbReference>
<sequence>MARVLVTGSADGLGLAVGTRLIDQGHEVVLHARSDARADSTRHAAPGAAAVLVGDLSSEDGTRALAEAANASGRFDAVIHNAGVGGSAGAATLYAVNVVAPYLLTALMTKPDRLVYLSSGMHRSGRPELADFATRAWSYGDTKLVDAALAAAVARRWADVRSNGVDPGWIKTRMGGAGAPGSLDQGSATQIWLATGDDPAALVSGRYFKDRREERPAAAVLDEGYQDGLLAVLARVTGTDLPS</sequence>
<dbReference type="Proteomes" id="UP001500121">
    <property type="component" value="Unassembled WGS sequence"/>
</dbReference>
<keyword evidence="4" id="KW-1185">Reference proteome</keyword>
<dbReference type="SUPFAM" id="SSF51735">
    <property type="entry name" value="NAD(P)-binding Rossmann-fold domains"/>
    <property type="match status" value="1"/>
</dbReference>
<dbReference type="PRINTS" id="PR00081">
    <property type="entry name" value="GDHRDH"/>
</dbReference>
<organism evidence="3 4">
    <name type="scientific">Amnibacterium soli</name>
    <dbReference type="NCBI Taxonomy" id="1282736"/>
    <lineage>
        <taxon>Bacteria</taxon>
        <taxon>Bacillati</taxon>
        <taxon>Actinomycetota</taxon>
        <taxon>Actinomycetes</taxon>
        <taxon>Micrococcales</taxon>
        <taxon>Microbacteriaceae</taxon>
        <taxon>Amnibacterium</taxon>
    </lineage>
</organism>
<comment type="caution">
    <text evidence="3">The sequence shown here is derived from an EMBL/GenBank/DDBJ whole genome shotgun (WGS) entry which is preliminary data.</text>
</comment>
<evidence type="ECO:0000256" key="2">
    <source>
        <dbReference type="ARBA" id="ARBA00023002"/>
    </source>
</evidence>
<protein>
    <submittedName>
        <fullName evidence="3">SDR family NAD(P)-dependent oxidoreductase</fullName>
    </submittedName>
</protein>
<comment type="similarity">
    <text evidence="1">Belongs to the short-chain dehydrogenases/reductases (SDR) family.</text>
</comment>
<dbReference type="Pfam" id="PF00106">
    <property type="entry name" value="adh_short"/>
    <property type="match status" value="1"/>
</dbReference>
<dbReference type="EMBL" id="BAABLP010000005">
    <property type="protein sequence ID" value="GAA4752131.1"/>
    <property type="molecule type" value="Genomic_DNA"/>
</dbReference>
<proteinExistence type="inferred from homology"/>
<evidence type="ECO:0000313" key="3">
    <source>
        <dbReference type="EMBL" id="GAA4752131.1"/>
    </source>
</evidence>
<dbReference type="PANTHER" id="PTHR24320:SF274">
    <property type="entry name" value="CHAIN DEHYDROGENASE, PUTATIVE (AFU_ORTHOLOGUE AFUA_4G00440)-RELATED"/>
    <property type="match status" value="1"/>
</dbReference>
<keyword evidence="2" id="KW-0560">Oxidoreductase</keyword>
<dbReference type="InterPro" id="IPR036291">
    <property type="entry name" value="NAD(P)-bd_dom_sf"/>
</dbReference>
<reference evidence="4" key="1">
    <citation type="journal article" date="2019" name="Int. J. Syst. Evol. Microbiol.">
        <title>The Global Catalogue of Microorganisms (GCM) 10K type strain sequencing project: providing services to taxonomists for standard genome sequencing and annotation.</title>
        <authorList>
            <consortium name="The Broad Institute Genomics Platform"/>
            <consortium name="The Broad Institute Genome Sequencing Center for Infectious Disease"/>
            <person name="Wu L."/>
            <person name="Ma J."/>
        </authorList>
    </citation>
    <scope>NUCLEOTIDE SEQUENCE [LARGE SCALE GENOMIC DNA]</scope>
    <source>
        <strain evidence="4">JCM 19015</strain>
    </source>
</reference>
<dbReference type="PANTHER" id="PTHR24320">
    <property type="entry name" value="RETINOL DEHYDROGENASE"/>
    <property type="match status" value="1"/>
</dbReference>